<dbReference type="EMBL" id="KZ060367">
    <property type="protein sequence ID" value="PIO12403.1"/>
    <property type="molecule type" value="Genomic_DNA"/>
</dbReference>
<dbReference type="AlphaFoldDB" id="A0A2G9QBG6"/>
<sequence length="136" mass="16377">MRKAGLYQRNSLNALMLKEFATYLHETLEIENYKQEVEDVARFLYFMNPKRANLNFVKKFIYFTYVLNALKHHLKNQTISGYMKHIRRFVRYQLKATNLSVQDPELFQHCTFFMNVTDDMLKRITKLASRENVGKR</sequence>
<protein>
    <recommendedName>
        <fullName evidence="3">Integrase SAM-like N-terminal domain-containing protein</fullName>
    </recommendedName>
</protein>
<keyword evidence="2" id="KW-1185">Reference proteome</keyword>
<gene>
    <name evidence="1" type="ORF">AB205_0182290</name>
</gene>
<dbReference type="PANTHER" id="PTHR47306">
    <property type="entry name" value="SI:CH211-178J18.4-RELATED"/>
    <property type="match status" value="1"/>
</dbReference>
<reference evidence="2" key="1">
    <citation type="journal article" date="2017" name="Nat. Commun.">
        <title>The North American bullfrog draft genome provides insight into hormonal regulation of long noncoding RNA.</title>
        <authorList>
            <person name="Hammond S.A."/>
            <person name="Warren R.L."/>
            <person name="Vandervalk B.P."/>
            <person name="Kucuk E."/>
            <person name="Khan H."/>
            <person name="Gibb E.A."/>
            <person name="Pandoh P."/>
            <person name="Kirk H."/>
            <person name="Zhao Y."/>
            <person name="Jones M."/>
            <person name="Mungall A.J."/>
            <person name="Coope R."/>
            <person name="Pleasance S."/>
            <person name="Moore R.A."/>
            <person name="Holt R.A."/>
            <person name="Round J.M."/>
            <person name="Ohora S."/>
            <person name="Walle B.V."/>
            <person name="Veldhoen N."/>
            <person name="Helbing C.C."/>
            <person name="Birol I."/>
        </authorList>
    </citation>
    <scope>NUCLEOTIDE SEQUENCE [LARGE SCALE GENOMIC DNA]</scope>
</reference>
<organism evidence="1 2">
    <name type="scientific">Aquarana catesbeiana</name>
    <name type="common">American bullfrog</name>
    <name type="synonym">Rana catesbeiana</name>
    <dbReference type="NCBI Taxonomy" id="8400"/>
    <lineage>
        <taxon>Eukaryota</taxon>
        <taxon>Metazoa</taxon>
        <taxon>Chordata</taxon>
        <taxon>Craniata</taxon>
        <taxon>Vertebrata</taxon>
        <taxon>Euteleostomi</taxon>
        <taxon>Amphibia</taxon>
        <taxon>Batrachia</taxon>
        <taxon>Anura</taxon>
        <taxon>Neobatrachia</taxon>
        <taxon>Ranoidea</taxon>
        <taxon>Ranidae</taxon>
        <taxon>Aquarana</taxon>
    </lineage>
</organism>
<proteinExistence type="predicted"/>
<evidence type="ECO:0000313" key="2">
    <source>
        <dbReference type="Proteomes" id="UP000228934"/>
    </source>
</evidence>
<dbReference type="Proteomes" id="UP000228934">
    <property type="component" value="Unassembled WGS sequence"/>
</dbReference>
<name>A0A2G9QBG6_AQUCT</name>
<evidence type="ECO:0008006" key="3">
    <source>
        <dbReference type="Google" id="ProtNLM"/>
    </source>
</evidence>
<accession>A0A2G9QBG6</accession>
<dbReference type="OrthoDB" id="9907715at2759"/>
<dbReference type="PANTHER" id="PTHR47306:SF2">
    <property type="entry name" value="CORE-BINDING (CB) DOMAIN-CONTAINING PROTEIN"/>
    <property type="match status" value="1"/>
</dbReference>
<evidence type="ECO:0000313" key="1">
    <source>
        <dbReference type="EMBL" id="PIO12403.1"/>
    </source>
</evidence>